<dbReference type="AlphaFoldDB" id="A0A9D3UIR7"/>
<dbReference type="EMBL" id="JAIQCV010000011">
    <property type="protein sequence ID" value="KAH1045878.1"/>
    <property type="molecule type" value="Genomic_DNA"/>
</dbReference>
<organism evidence="1 2">
    <name type="scientific">Gossypium stocksii</name>
    <dbReference type="NCBI Taxonomy" id="47602"/>
    <lineage>
        <taxon>Eukaryota</taxon>
        <taxon>Viridiplantae</taxon>
        <taxon>Streptophyta</taxon>
        <taxon>Embryophyta</taxon>
        <taxon>Tracheophyta</taxon>
        <taxon>Spermatophyta</taxon>
        <taxon>Magnoliopsida</taxon>
        <taxon>eudicotyledons</taxon>
        <taxon>Gunneridae</taxon>
        <taxon>Pentapetalae</taxon>
        <taxon>rosids</taxon>
        <taxon>malvids</taxon>
        <taxon>Malvales</taxon>
        <taxon>Malvaceae</taxon>
        <taxon>Malvoideae</taxon>
        <taxon>Gossypium</taxon>
    </lineage>
</organism>
<evidence type="ECO:0000313" key="1">
    <source>
        <dbReference type="EMBL" id="KAH1045878.1"/>
    </source>
</evidence>
<protein>
    <submittedName>
        <fullName evidence="1">Uncharacterized protein</fullName>
    </submittedName>
</protein>
<dbReference type="OrthoDB" id="97at2759"/>
<sequence length="54" mass="6313">MARERDLFKFLKLGQRLQLTDVQATIMWGIVVTTDALWLIQSCEIEDEEEEDGK</sequence>
<dbReference type="Proteomes" id="UP000828251">
    <property type="component" value="Unassembled WGS sequence"/>
</dbReference>
<evidence type="ECO:0000313" key="2">
    <source>
        <dbReference type="Proteomes" id="UP000828251"/>
    </source>
</evidence>
<accession>A0A9D3UIR7</accession>
<comment type="caution">
    <text evidence="1">The sequence shown here is derived from an EMBL/GenBank/DDBJ whole genome shotgun (WGS) entry which is preliminary data.</text>
</comment>
<keyword evidence="2" id="KW-1185">Reference proteome</keyword>
<reference evidence="1 2" key="1">
    <citation type="journal article" date="2021" name="Plant Biotechnol. J.">
        <title>Multi-omics assisted identification of the key and species-specific regulatory components of drought-tolerant mechanisms in Gossypium stocksii.</title>
        <authorList>
            <person name="Yu D."/>
            <person name="Ke L."/>
            <person name="Zhang D."/>
            <person name="Wu Y."/>
            <person name="Sun Y."/>
            <person name="Mei J."/>
            <person name="Sun J."/>
            <person name="Sun Y."/>
        </authorList>
    </citation>
    <scope>NUCLEOTIDE SEQUENCE [LARGE SCALE GENOMIC DNA]</scope>
    <source>
        <strain evidence="2">cv. E1</strain>
        <tissue evidence="1">Leaf</tissue>
    </source>
</reference>
<gene>
    <name evidence="1" type="ORF">J1N35_036662</name>
</gene>
<proteinExistence type="predicted"/>
<name>A0A9D3UIR7_9ROSI</name>